<evidence type="ECO:0000256" key="10">
    <source>
        <dbReference type="ARBA" id="ARBA00022691"/>
    </source>
</evidence>
<evidence type="ECO:0000256" key="16">
    <source>
        <dbReference type="PIRSR" id="PIRSR000386-1"/>
    </source>
</evidence>
<evidence type="ECO:0000256" key="3">
    <source>
        <dbReference type="ARBA" id="ARBA00007630"/>
    </source>
</evidence>
<proteinExistence type="inferred from homology"/>
<keyword evidence="10 15" id="KW-0949">S-adenosyl-L-methionine</keyword>
<keyword evidence="11 15" id="KW-0819">tRNA processing</keyword>
<comment type="function">
    <text evidence="1 15 17">Specifically methylates guanosine-37 in various tRNAs.</text>
</comment>
<keyword evidence="8 15" id="KW-0489">Methyltransferase</keyword>
<comment type="subcellular location">
    <subcellularLocation>
        <location evidence="2 15 17">Cytoplasm</location>
    </subcellularLocation>
</comment>
<dbReference type="Gene3D" id="1.10.1270.20">
    <property type="entry name" value="tRNA(m1g37)methyltransferase, domain 2"/>
    <property type="match status" value="1"/>
</dbReference>
<feature type="compositionally biased region" description="Polar residues" evidence="18">
    <location>
        <begin position="229"/>
        <end position="239"/>
    </location>
</feature>
<dbReference type="PIRSF" id="PIRSF000386">
    <property type="entry name" value="tRNA_mtase"/>
    <property type="match status" value="1"/>
</dbReference>
<dbReference type="NCBIfam" id="NF000648">
    <property type="entry name" value="PRK00026.1"/>
    <property type="match status" value="1"/>
</dbReference>
<protein>
    <recommendedName>
        <fullName evidence="6 15">tRNA (guanine-N(1)-)-methyltransferase</fullName>
        <ecNumber evidence="5 15">2.1.1.228</ecNumber>
    </recommendedName>
    <alternativeName>
        <fullName evidence="12 15">M1G-methyltransferase</fullName>
    </alternativeName>
    <alternativeName>
        <fullName evidence="13 15">tRNA [GM37] methyltransferase</fullName>
    </alternativeName>
</protein>
<dbReference type="GO" id="GO:0052906">
    <property type="term" value="F:tRNA (guanine(37)-N1)-methyltransferase activity"/>
    <property type="evidence" value="ECO:0007669"/>
    <property type="project" value="UniProtKB-UniRule"/>
</dbReference>
<keyword evidence="9 15" id="KW-0808">Transferase</keyword>
<dbReference type="NCBIfam" id="TIGR00088">
    <property type="entry name" value="trmD"/>
    <property type="match status" value="1"/>
</dbReference>
<dbReference type="InterPro" id="IPR023148">
    <property type="entry name" value="tRNA_m1G_MeTrfase_C_sf"/>
</dbReference>
<sequence>MRFDLLTLFPEMFPGYLGQSLLNLAIERQLVEVAVHNIRDWARGKHKNVDDRPYGGGPGMVLSPEPVVECVEAVQQMDSRPSRVVVLTPGGRRFDQRIAEEYSEEQRLLLLCGRYEGFDQRVFDILQPDELSIGDFILNGGEVAAMVVIDALVRLVPGVLGDEQSNKQDSFSSENRLLEFAQYTRPREYRGHQVPEVLLSGNHPEIAEWRTQNSLERTRQRRRDLLDGNEQSPQPADNS</sequence>
<evidence type="ECO:0000313" key="21">
    <source>
        <dbReference type="Proteomes" id="UP000315750"/>
    </source>
</evidence>
<feature type="binding site" evidence="15 16">
    <location>
        <begin position="133"/>
        <end position="138"/>
    </location>
    <ligand>
        <name>S-adenosyl-L-methionine</name>
        <dbReference type="ChEBI" id="CHEBI:59789"/>
    </ligand>
</feature>
<dbReference type="EMBL" id="CP036278">
    <property type="protein sequence ID" value="QDU58075.1"/>
    <property type="molecule type" value="Genomic_DNA"/>
</dbReference>
<reference evidence="20 21" key="1">
    <citation type="submission" date="2019-02" db="EMBL/GenBank/DDBJ databases">
        <title>Deep-cultivation of Planctomycetes and their phenomic and genomic characterization uncovers novel biology.</title>
        <authorList>
            <person name="Wiegand S."/>
            <person name="Jogler M."/>
            <person name="Boedeker C."/>
            <person name="Pinto D."/>
            <person name="Vollmers J."/>
            <person name="Rivas-Marin E."/>
            <person name="Kohn T."/>
            <person name="Peeters S.H."/>
            <person name="Heuer A."/>
            <person name="Rast P."/>
            <person name="Oberbeckmann S."/>
            <person name="Bunk B."/>
            <person name="Jeske O."/>
            <person name="Meyerdierks A."/>
            <person name="Storesund J.E."/>
            <person name="Kallscheuer N."/>
            <person name="Luecker S."/>
            <person name="Lage O.M."/>
            <person name="Pohl T."/>
            <person name="Merkel B.J."/>
            <person name="Hornburger P."/>
            <person name="Mueller R.-W."/>
            <person name="Bruemmer F."/>
            <person name="Labrenz M."/>
            <person name="Spormann A.M."/>
            <person name="Op den Camp H."/>
            <person name="Overmann J."/>
            <person name="Amann R."/>
            <person name="Jetten M.S.M."/>
            <person name="Mascher T."/>
            <person name="Medema M.H."/>
            <person name="Devos D.P."/>
            <person name="Kaster A.-K."/>
            <person name="Ovreas L."/>
            <person name="Rohde M."/>
            <person name="Galperin M.Y."/>
            <person name="Jogler C."/>
        </authorList>
    </citation>
    <scope>NUCLEOTIDE SEQUENCE [LARGE SCALE GENOMIC DNA]</scope>
    <source>
        <strain evidence="20 21">Pan181</strain>
    </source>
</reference>
<comment type="catalytic activity">
    <reaction evidence="14 15 17">
        <text>guanosine(37) in tRNA + S-adenosyl-L-methionine = N(1)-methylguanosine(37) in tRNA + S-adenosyl-L-homocysteine + H(+)</text>
        <dbReference type="Rhea" id="RHEA:36899"/>
        <dbReference type="Rhea" id="RHEA-COMP:10145"/>
        <dbReference type="Rhea" id="RHEA-COMP:10147"/>
        <dbReference type="ChEBI" id="CHEBI:15378"/>
        <dbReference type="ChEBI" id="CHEBI:57856"/>
        <dbReference type="ChEBI" id="CHEBI:59789"/>
        <dbReference type="ChEBI" id="CHEBI:73542"/>
        <dbReference type="ChEBI" id="CHEBI:74269"/>
        <dbReference type="EC" id="2.1.1.228"/>
    </reaction>
</comment>
<evidence type="ECO:0000256" key="12">
    <source>
        <dbReference type="ARBA" id="ARBA00029736"/>
    </source>
</evidence>
<accession>A0A518ATP9</accession>
<dbReference type="EC" id="2.1.1.228" evidence="5 15"/>
<gene>
    <name evidence="15 20" type="primary">trmD</name>
    <name evidence="20" type="ORF">Pan181_43010</name>
</gene>
<name>A0A518ATP9_9BACT</name>
<evidence type="ECO:0000256" key="5">
    <source>
        <dbReference type="ARBA" id="ARBA00012807"/>
    </source>
</evidence>
<comment type="subunit">
    <text evidence="4 15 17">Homodimer.</text>
</comment>
<evidence type="ECO:0000256" key="4">
    <source>
        <dbReference type="ARBA" id="ARBA00011738"/>
    </source>
</evidence>
<dbReference type="HAMAP" id="MF_00605">
    <property type="entry name" value="TrmD"/>
    <property type="match status" value="1"/>
</dbReference>
<keyword evidence="7 15" id="KW-0963">Cytoplasm</keyword>
<dbReference type="OrthoDB" id="9807416at2"/>
<dbReference type="PANTHER" id="PTHR46417">
    <property type="entry name" value="TRNA (GUANINE-N(1)-)-METHYLTRANSFERASE"/>
    <property type="match status" value="1"/>
</dbReference>
<feature type="binding site" evidence="15 16">
    <location>
        <position position="113"/>
    </location>
    <ligand>
        <name>S-adenosyl-L-methionine</name>
        <dbReference type="ChEBI" id="CHEBI:59789"/>
    </ligand>
</feature>
<dbReference type="CDD" id="cd18080">
    <property type="entry name" value="TrmD-like"/>
    <property type="match status" value="1"/>
</dbReference>
<dbReference type="KEGG" id="amuc:Pan181_43010"/>
<evidence type="ECO:0000256" key="11">
    <source>
        <dbReference type="ARBA" id="ARBA00022694"/>
    </source>
</evidence>
<evidence type="ECO:0000256" key="1">
    <source>
        <dbReference type="ARBA" id="ARBA00002634"/>
    </source>
</evidence>
<dbReference type="InterPro" id="IPR016009">
    <property type="entry name" value="tRNA_MeTrfase_TRMD/TRM10"/>
</dbReference>
<dbReference type="RefSeq" id="WP_145249617.1">
    <property type="nucleotide sequence ID" value="NZ_CP036278.1"/>
</dbReference>
<dbReference type="GO" id="GO:0005829">
    <property type="term" value="C:cytosol"/>
    <property type="evidence" value="ECO:0007669"/>
    <property type="project" value="TreeGrafter"/>
</dbReference>
<evidence type="ECO:0000313" key="20">
    <source>
        <dbReference type="EMBL" id="QDU58075.1"/>
    </source>
</evidence>
<dbReference type="Gene3D" id="3.40.1280.10">
    <property type="match status" value="1"/>
</dbReference>
<dbReference type="GO" id="GO:0002939">
    <property type="term" value="P:tRNA N1-guanine methylation"/>
    <property type="evidence" value="ECO:0007669"/>
    <property type="project" value="TreeGrafter"/>
</dbReference>
<dbReference type="InterPro" id="IPR002649">
    <property type="entry name" value="tRNA_m1G_MeTrfase_TrmD"/>
</dbReference>
<evidence type="ECO:0000256" key="9">
    <source>
        <dbReference type="ARBA" id="ARBA00022679"/>
    </source>
</evidence>
<feature type="region of interest" description="Disordered" evidence="18">
    <location>
        <begin position="209"/>
        <end position="239"/>
    </location>
</feature>
<evidence type="ECO:0000256" key="13">
    <source>
        <dbReference type="ARBA" id="ARBA00033392"/>
    </source>
</evidence>
<keyword evidence="21" id="KW-1185">Reference proteome</keyword>
<evidence type="ECO:0000259" key="19">
    <source>
        <dbReference type="Pfam" id="PF01746"/>
    </source>
</evidence>
<dbReference type="InterPro" id="IPR029028">
    <property type="entry name" value="Alpha/beta_knot_MTases"/>
</dbReference>
<evidence type="ECO:0000256" key="6">
    <source>
        <dbReference type="ARBA" id="ARBA00014679"/>
    </source>
</evidence>
<dbReference type="FunFam" id="3.40.1280.10:FF:000001">
    <property type="entry name" value="tRNA (guanine-N(1)-)-methyltransferase"/>
    <property type="match status" value="1"/>
</dbReference>
<organism evidence="20 21">
    <name type="scientific">Aeoliella mucimassa</name>
    <dbReference type="NCBI Taxonomy" id="2527972"/>
    <lineage>
        <taxon>Bacteria</taxon>
        <taxon>Pseudomonadati</taxon>
        <taxon>Planctomycetota</taxon>
        <taxon>Planctomycetia</taxon>
        <taxon>Pirellulales</taxon>
        <taxon>Lacipirellulaceae</taxon>
        <taxon>Aeoliella</taxon>
    </lineage>
</organism>
<evidence type="ECO:0000256" key="15">
    <source>
        <dbReference type="HAMAP-Rule" id="MF_00605"/>
    </source>
</evidence>
<dbReference type="Proteomes" id="UP000315750">
    <property type="component" value="Chromosome"/>
</dbReference>
<comment type="similarity">
    <text evidence="3 15 17">Belongs to the RNA methyltransferase TrmD family.</text>
</comment>
<evidence type="ECO:0000256" key="8">
    <source>
        <dbReference type="ARBA" id="ARBA00022603"/>
    </source>
</evidence>
<evidence type="ECO:0000256" key="17">
    <source>
        <dbReference type="RuleBase" id="RU003464"/>
    </source>
</evidence>
<dbReference type="AlphaFoldDB" id="A0A518ATP9"/>
<dbReference type="SUPFAM" id="SSF75217">
    <property type="entry name" value="alpha/beta knot"/>
    <property type="match status" value="1"/>
</dbReference>
<dbReference type="PANTHER" id="PTHR46417:SF1">
    <property type="entry name" value="TRNA (GUANINE-N(1)-)-METHYLTRANSFERASE"/>
    <property type="match status" value="1"/>
</dbReference>
<evidence type="ECO:0000256" key="2">
    <source>
        <dbReference type="ARBA" id="ARBA00004496"/>
    </source>
</evidence>
<evidence type="ECO:0000256" key="18">
    <source>
        <dbReference type="SAM" id="MobiDB-lite"/>
    </source>
</evidence>
<evidence type="ECO:0000256" key="14">
    <source>
        <dbReference type="ARBA" id="ARBA00047783"/>
    </source>
</evidence>
<dbReference type="Pfam" id="PF01746">
    <property type="entry name" value="tRNA_m1G_MT"/>
    <property type="match status" value="1"/>
</dbReference>
<feature type="domain" description="tRNA methyltransferase TRMD/TRM10-type" evidence="19">
    <location>
        <begin position="1"/>
        <end position="226"/>
    </location>
</feature>
<evidence type="ECO:0000256" key="7">
    <source>
        <dbReference type="ARBA" id="ARBA00022490"/>
    </source>
</evidence>
<dbReference type="InterPro" id="IPR029026">
    <property type="entry name" value="tRNA_m1G_MTases_N"/>
</dbReference>